<proteinExistence type="predicted"/>
<evidence type="ECO:0000313" key="1">
    <source>
        <dbReference type="EMBL" id="ORC91567.1"/>
    </source>
</evidence>
<keyword evidence="2" id="KW-1185">Reference proteome</keyword>
<name>A0A1X0P3S3_9TRYP</name>
<dbReference type="RefSeq" id="XP_028885633.1">
    <property type="nucleotide sequence ID" value="XM_029022818.1"/>
</dbReference>
<sequence>MNTRHRKLAPIPYKPSEKWHLMHEEYFPIFVPDRREQVEYWYNKTATGQQRDAFRRICERMYAQDPNKQEPEYSAAYTRNIAICEVKVMLKEYGEVLSELGKRLARVWILHEATRRDKETFREIFTGAQTLFIPVSVMKADYVAPDEEVYKDMDRSNFLSSVDWSSSKESEKRQELHRKKFGEKRLTLEQQRPRVTKPKNQFDGINPLATLGYTDISEEEAVVKLREKLEEHANSDRYYTVDGCTVYVAGNSKKMNPSVANSIKGGVIATICED</sequence>
<dbReference type="EMBL" id="NBCO01000005">
    <property type="protein sequence ID" value="ORC91567.1"/>
    <property type="molecule type" value="Genomic_DNA"/>
</dbReference>
<dbReference type="VEuPathDB" id="TriTrypDB:TM35_000051630"/>
<organism evidence="1 2">
    <name type="scientific">Trypanosoma theileri</name>
    <dbReference type="NCBI Taxonomy" id="67003"/>
    <lineage>
        <taxon>Eukaryota</taxon>
        <taxon>Discoba</taxon>
        <taxon>Euglenozoa</taxon>
        <taxon>Kinetoplastea</taxon>
        <taxon>Metakinetoplastina</taxon>
        <taxon>Trypanosomatida</taxon>
        <taxon>Trypanosomatidae</taxon>
        <taxon>Trypanosoma</taxon>
    </lineage>
</organism>
<comment type="caution">
    <text evidence="1">The sequence shown here is derived from an EMBL/GenBank/DDBJ whole genome shotgun (WGS) entry which is preliminary data.</text>
</comment>
<evidence type="ECO:0000313" key="2">
    <source>
        <dbReference type="Proteomes" id="UP000192257"/>
    </source>
</evidence>
<gene>
    <name evidence="1" type="ORF">TM35_000051630</name>
</gene>
<dbReference type="Proteomes" id="UP000192257">
    <property type="component" value="Unassembled WGS sequence"/>
</dbReference>
<protein>
    <submittedName>
        <fullName evidence="1">Uncharacterized protein</fullName>
    </submittedName>
</protein>
<accession>A0A1X0P3S3</accession>
<dbReference type="OrthoDB" id="270654at2759"/>
<dbReference type="GeneID" id="39982598"/>
<reference evidence="1 2" key="1">
    <citation type="submission" date="2017-03" db="EMBL/GenBank/DDBJ databases">
        <title>An alternative strategy for trypanosome survival in the mammalian bloodstream revealed through genome and transcriptome analysis of the ubiquitous bovine parasite Trypanosoma (Megatrypanum) theileri.</title>
        <authorList>
            <person name="Kelly S."/>
            <person name="Ivens A."/>
            <person name="Mott A."/>
            <person name="O'Neill E."/>
            <person name="Emms D."/>
            <person name="Macleod O."/>
            <person name="Voorheis P."/>
            <person name="Matthews J."/>
            <person name="Matthews K."/>
            <person name="Carrington M."/>
        </authorList>
    </citation>
    <scope>NUCLEOTIDE SEQUENCE [LARGE SCALE GENOMIC DNA]</scope>
    <source>
        <strain evidence="1">Edinburgh</strain>
    </source>
</reference>
<dbReference type="AlphaFoldDB" id="A0A1X0P3S3"/>